<proteinExistence type="predicted"/>
<dbReference type="HOGENOM" id="CLU_2320394_0_0_1"/>
<sequence length="99" mass="10328">MGGEGMSSVTEQFSTFLAAPSARVHQGLDLSWASGAPSKAPAPGLNSYASSPKPFSPSGPDSRNSAFPSEFLFSLDGGWVFGGNGSLEYFNMDLPVLDH</sequence>
<evidence type="ECO:0000256" key="1">
    <source>
        <dbReference type="SAM" id="MobiDB-lite"/>
    </source>
</evidence>
<evidence type="ECO:0000313" key="3">
    <source>
        <dbReference type="Proteomes" id="UP000053342"/>
    </source>
</evidence>
<evidence type="ECO:0000313" key="2">
    <source>
        <dbReference type="EMBL" id="KIW36228.1"/>
    </source>
</evidence>
<dbReference type="EMBL" id="KN847367">
    <property type="protein sequence ID" value="KIW36228.1"/>
    <property type="molecule type" value="Genomic_DNA"/>
</dbReference>
<protein>
    <submittedName>
        <fullName evidence="2">Uncharacterized protein</fullName>
    </submittedName>
</protein>
<dbReference type="RefSeq" id="XP_016256444.1">
    <property type="nucleotide sequence ID" value="XM_016413186.1"/>
</dbReference>
<dbReference type="Proteomes" id="UP000053342">
    <property type="component" value="Unassembled WGS sequence"/>
</dbReference>
<dbReference type="AlphaFoldDB" id="A0A0D2CYV6"/>
<name>A0A0D2CYV6_9EURO</name>
<reference evidence="2 3" key="1">
    <citation type="submission" date="2015-01" db="EMBL/GenBank/DDBJ databases">
        <title>The Genome Sequence of Exophiala oligosperma CBS72588.</title>
        <authorList>
            <consortium name="The Broad Institute Genomics Platform"/>
            <person name="Cuomo C."/>
            <person name="de Hoog S."/>
            <person name="Gorbushina A."/>
            <person name="Stielow B."/>
            <person name="Teixiera M."/>
            <person name="Abouelleil A."/>
            <person name="Chapman S.B."/>
            <person name="Priest M."/>
            <person name="Young S.K."/>
            <person name="Wortman J."/>
            <person name="Nusbaum C."/>
            <person name="Birren B."/>
        </authorList>
    </citation>
    <scope>NUCLEOTIDE SEQUENCE [LARGE SCALE GENOMIC DNA]</scope>
    <source>
        <strain evidence="2 3">CBS 72588</strain>
    </source>
</reference>
<gene>
    <name evidence="2" type="ORF">PV06_11499</name>
</gene>
<organism evidence="2 3">
    <name type="scientific">Exophiala oligosperma</name>
    <dbReference type="NCBI Taxonomy" id="215243"/>
    <lineage>
        <taxon>Eukaryota</taxon>
        <taxon>Fungi</taxon>
        <taxon>Dikarya</taxon>
        <taxon>Ascomycota</taxon>
        <taxon>Pezizomycotina</taxon>
        <taxon>Eurotiomycetes</taxon>
        <taxon>Chaetothyriomycetidae</taxon>
        <taxon>Chaetothyriales</taxon>
        <taxon>Herpotrichiellaceae</taxon>
        <taxon>Exophiala</taxon>
    </lineage>
</organism>
<dbReference type="GeneID" id="27363573"/>
<keyword evidence="3" id="KW-1185">Reference proteome</keyword>
<dbReference type="VEuPathDB" id="FungiDB:PV06_11499"/>
<feature type="compositionally biased region" description="Low complexity" evidence="1">
    <location>
        <begin position="33"/>
        <end position="44"/>
    </location>
</feature>
<accession>A0A0D2CYV6</accession>
<feature type="region of interest" description="Disordered" evidence="1">
    <location>
        <begin position="33"/>
        <end position="63"/>
    </location>
</feature>